<keyword evidence="3" id="KW-1185">Reference proteome</keyword>
<reference evidence="3" key="1">
    <citation type="journal article" date="2017" name="Front. Plant Sci.">
        <title>Climate Clever Clovers: New Paradigm to Reduce the Environmental Footprint of Ruminants by Breeding Low Methanogenic Forages Utilizing Haplotype Variation.</title>
        <authorList>
            <person name="Kaur P."/>
            <person name="Appels R."/>
            <person name="Bayer P.E."/>
            <person name="Keeble-Gagnere G."/>
            <person name="Wang J."/>
            <person name="Hirakawa H."/>
            <person name="Shirasawa K."/>
            <person name="Vercoe P."/>
            <person name="Stefanova K."/>
            <person name="Durmic Z."/>
            <person name="Nichols P."/>
            <person name="Revell C."/>
            <person name="Isobe S.N."/>
            <person name="Edwards D."/>
            <person name="Erskine W."/>
        </authorList>
    </citation>
    <scope>NUCLEOTIDE SEQUENCE [LARGE SCALE GENOMIC DNA]</scope>
    <source>
        <strain evidence="3">cv. Daliak</strain>
    </source>
</reference>
<sequence>MEACVPENTSWIMKAIMKQRDTILHTQVWHEMMSARKFNMKKMYLTIHDNSQSVAWKTMFYGNLARPRALVTLWLACNKRLATRDRLHKFGLLNTTRCCFCNDDETQQHLLFHCNETKSIWRKVLEWIQVGHNPLGWSFGLLNTTRCCFCNDDETQQHLLFHCNETKSIWRKVLEWIQVGHNPLGWSHEMEWIIQRTKGKGGRAKILKLAFTECVYDIWRYRNAISFGNVVQNKHIEGKIIDTTVYRGWTNRKLRPHLAKLMMY</sequence>
<proteinExistence type="predicted"/>
<feature type="domain" description="Reverse transcriptase zinc-binding" evidence="1">
    <location>
        <begin position="38"/>
        <end position="121"/>
    </location>
</feature>
<dbReference type="InterPro" id="IPR026960">
    <property type="entry name" value="RVT-Znf"/>
</dbReference>
<accession>A0A2Z6P5Q7</accession>
<evidence type="ECO:0000313" key="2">
    <source>
        <dbReference type="EMBL" id="GAU49943.1"/>
    </source>
</evidence>
<dbReference type="OrthoDB" id="1726447at2759"/>
<dbReference type="Pfam" id="PF13966">
    <property type="entry name" value="zf-RVT"/>
    <property type="match status" value="1"/>
</dbReference>
<dbReference type="AlphaFoldDB" id="A0A2Z6P5Q7"/>
<dbReference type="EMBL" id="DF974659">
    <property type="protein sequence ID" value="GAU49943.1"/>
    <property type="molecule type" value="Genomic_DNA"/>
</dbReference>
<evidence type="ECO:0000313" key="3">
    <source>
        <dbReference type="Proteomes" id="UP000242715"/>
    </source>
</evidence>
<organism evidence="2 3">
    <name type="scientific">Trifolium subterraneum</name>
    <name type="common">Subterranean clover</name>
    <dbReference type="NCBI Taxonomy" id="3900"/>
    <lineage>
        <taxon>Eukaryota</taxon>
        <taxon>Viridiplantae</taxon>
        <taxon>Streptophyta</taxon>
        <taxon>Embryophyta</taxon>
        <taxon>Tracheophyta</taxon>
        <taxon>Spermatophyta</taxon>
        <taxon>Magnoliopsida</taxon>
        <taxon>eudicotyledons</taxon>
        <taxon>Gunneridae</taxon>
        <taxon>Pentapetalae</taxon>
        <taxon>rosids</taxon>
        <taxon>fabids</taxon>
        <taxon>Fabales</taxon>
        <taxon>Fabaceae</taxon>
        <taxon>Papilionoideae</taxon>
        <taxon>50 kb inversion clade</taxon>
        <taxon>NPAAA clade</taxon>
        <taxon>Hologalegina</taxon>
        <taxon>IRL clade</taxon>
        <taxon>Trifolieae</taxon>
        <taxon>Trifolium</taxon>
    </lineage>
</organism>
<dbReference type="Proteomes" id="UP000242715">
    <property type="component" value="Unassembled WGS sequence"/>
</dbReference>
<dbReference type="PANTHER" id="PTHR33116">
    <property type="entry name" value="REVERSE TRANSCRIPTASE ZINC-BINDING DOMAIN-CONTAINING PROTEIN-RELATED-RELATED"/>
    <property type="match status" value="1"/>
</dbReference>
<name>A0A2Z6P5Q7_TRISU</name>
<dbReference type="PANTHER" id="PTHR33116:SF66">
    <property type="entry name" value="REVERSE TRANSCRIPTASE ZINC-BINDING DOMAIN-CONTAINING PROTEIN"/>
    <property type="match status" value="1"/>
</dbReference>
<evidence type="ECO:0000259" key="1">
    <source>
        <dbReference type="Pfam" id="PF13966"/>
    </source>
</evidence>
<protein>
    <recommendedName>
        <fullName evidence="1">Reverse transcriptase zinc-binding domain-containing protein</fullName>
    </recommendedName>
</protein>
<gene>
    <name evidence="2" type="ORF">TSUD_408380</name>
</gene>